<dbReference type="InterPro" id="IPR001667">
    <property type="entry name" value="DDH_dom"/>
</dbReference>
<feature type="domain" description="Single-stranded-DNA-specific exonuclease RecJ C-terminal" evidence="8">
    <location>
        <begin position="566"/>
        <end position="772"/>
    </location>
</feature>
<evidence type="ECO:0000313" key="10">
    <source>
        <dbReference type="EMBL" id="MBA4600848.1"/>
    </source>
</evidence>
<dbReference type="PANTHER" id="PTHR30255">
    <property type="entry name" value="SINGLE-STRANDED-DNA-SPECIFIC EXONUCLEASE RECJ"/>
    <property type="match status" value="1"/>
</dbReference>
<dbReference type="EMBL" id="JACEOL010000002">
    <property type="protein sequence ID" value="MBA4600848.1"/>
    <property type="molecule type" value="Genomic_DNA"/>
</dbReference>
<dbReference type="InterPro" id="IPR051673">
    <property type="entry name" value="SSDNA_exonuclease_RecJ"/>
</dbReference>
<keyword evidence="11" id="KW-1185">Reference proteome</keyword>
<evidence type="ECO:0000313" key="11">
    <source>
        <dbReference type="Proteomes" id="UP000538292"/>
    </source>
</evidence>
<dbReference type="GO" id="GO:0006281">
    <property type="term" value="P:DNA repair"/>
    <property type="evidence" value="ECO:0007669"/>
    <property type="project" value="InterPro"/>
</dbReference>
<evidence type="ECO:0000259" key="8">
    <source>
        <dbReference type="Pfam" id="PF10141"/>
    </source>
</evidence>
<keyword evidence="5 10" id="KW-0269">Exonuclease</keyword>
<dbReference type="GO" id="GO:0008409">
    <property type="term" value="F:5'-3' exonuclease activity"/>
    <property type="evidence" value="ECO:0007669"/>
    <property type="project" value="InterPro"/>
</dbReference>
<feature type="domain" description="DDH" evidence="6">
    <location>
        <begin position="83"/>
        <end position="226"/>
    </location>
</feature>
<dbReference type="Pfam" id="PF01368">
    <property type="entry name" value="DHH"/>
    <property type="match status" value="1"/>
</dbReference>
<dbReference type="InterPro" id="IPR018779">
    <property type="entry name" value="RecJ_C"/>
</dbReference>
<evidence type="ECO:0000256" key="3">
    <source>
        <dbReference type="ARBA" id="ARBA00022722"/>
    </source>
</evidence>
<dbReference type="AlphaFoldDB" id="A0A7W2APW3"/>
<dbReference type="Proteomes" id="UP000538292">
    <property type="component" value="Unassembled WGS sequence"/>
</dbReference>
<dbReference type="Pfam" id="PF02272">
    <property type="entry name" value="DHHA1"/>
    <property type="match status" value="1"/>
</dbReference>
<dbReference type="SUPFAM" id="SSF64182">
    <property type="entry name" value="DHH phosphoesterases"/>
    <property type="match status" value="1"/>
</dbReference>
<dbReference type="GO" id="GO:0003676">
    <property type="term" value="F:nucleic acid binding"/>
    <property type="evidence" value="ECO:0007669"/>
    <property type="project" value="InterPro"/>
</dbReference>
<protein>
    <recommendedName>
        <fullName evidence="2">Single-stranded-DNA-specific exonuclease RecJ</fullName>
    </recommendedName>
</protein>
<evidence type="ECO:0000256" key="1">
    <source>
        <dbReference type="ARBA" id="ARBA00005915"/>
    </source>
</evidence>
<dbReference type="NCBIfam" id="TIGR00644">
    <property type="entry name" value="recJ"/>
    <property type="match status" value="1"/>
</dbReference>
<dbReference type="Pfam" id="PF10141">
    <property type="entry name" value="ssDNA-exonuc_C"/>
    <property type="match status" value="1"/>
</dbReference>
<feature type="domain" description="DHHA1" evidence="7">
    <location>
        <begin position="344"/>
        <end position="435"/>
    </location>
</feature>
<evidence type="ECO:0000259" key="7">
    <source>
        <dbReference type="Pfam" id="PF02272"/>
    </source>
</evidence>
<evidence type="ECO:0000256" key="4">
    <source>
        <dbReference type="ARBA" id="ARBA00022801"/>
    </source>
</evidence>
<evidence type="ECO:0000259" key="9">
    <source>
        <dbReference type="Pfam" id="PF17768"/>
    </source>
</evidence>
<dbReference type="InterPro" id="IPR004610">
    <property type="entry name" value="RecJ"/>
</dbReference>
<accession>A0A7W2APW3</accession>
<dbReference type="PANTHER" id="PTHR30255:SF2">
    <property type="entry name" value="SINGLE-STRANDED-DNA-SPECIFIC EXONUCLEASE RECJ"/>
    <property type="match status" value="1"/>
</dbReference>
<dbReference type="InterPro" id="IPR003156">
    <property type="entry name" value="DHHA1_dom"/>
</dbReference>
<dbReference type="Gene3D" id="3.10.310.30">
    <property type="match status" value="1"/>
</dbReference>
<name>A0A7W2APW3_9BACL</name>
<comment type="caution">
    <text evidence="10">The sequence shown here is derived from an EMBL/GenBank/DDBJ whole genome shotgun (WGS) entry which is preliminary data.</text>
</comment>
<sequence>MLHARAKWQFEPVDEELGRKIAKQLGIHPVVSNMLLRRGVTDVSQANRFLNPALSDLHDPFLMDGMDKAAERIHQALTGKEPILIYGDYDADGVSSTSLLLKVFAHLGASVDYYIPHRFREGYGIHKEALKLAKERGFSLVISVDTGISAVEEAAYAKELGLNLIITDHHEPQEVLPDALAVINPKKPGCPYPFKMLAGVGVAFKLATALLNRVPEEWLDIVALGTIADLVPLVDENRILAYYGLKRMNQTENKGIQSLIEVSGIDRTLQAAHVGFALGPRINASGRLDSADTAVRLLITDDCDEAEELAGSLDKMNWERQQLVEEMTLEAIAEVEENPEQHQYVIVVARPGWNVGVVGIVASRLVEKYYRPVLILGIDEKKQIAKGSARSIQGFHLFQALSQCKEWLPHFGGHAMAAGMTLKVEDIPKLHDRLSCLAKEWIRPEDYTPLLTAEGELEADQIVSGLIDQLAALAPYGVGNPTPLFIIKETQISRVQLMGRQKEHMKLFLQGKKGMINAVGFRLGSKANSLAPHVNVRLLGELQMNEWNGKRAPQVIIRDLEVPHLQVFDWRSNRKDWSRLTELDMKKVCFVCTLGSPLFKQLTGHPDWIVVTWEQLKKEKQQQSLKQSRYLVLVESPPTLKLFKKGLSYGYEAERIYVMFGDKEFDDLLPKTPTRDDFKKLYKAIARIGKFPYQKYLPSLMRITGLQKRVISFMIQVFEELGFVTLEQDVLILQKHPAKKPLNESKSYQTQLDREHVLKTLVYSSYRDLCRYLFSRIAFKHIGGYADGLQGEDSSYSRLSATGDQV</sequence>
<evidence type="ECO:0000256" key="2">
    <source>
        <dbReference type="ARBA" id="ARBA00019841"/>
    </source>
</evidence>
<keyword evidence="3" id="KW-0540">Nuclease</keyword>
<keyword evidence="4" id="KW-0378">Hydrolase</keyword>
<reference evidence="10 11" key="1">
    <citation type="submission" date="2020-07" db="EMBL/GenBank/DDBJ databases">
        <title>Thermoactinomyces phylogeny.</title>
        <authorList>
            <person name="Dunlap C."/>
        </authorList>
    </citation>
    <scope>NUCLEOTIDE SEQUENCE [LARGE SCALE GENOMIC DNA]</scope>
    <source>
        <strain evidence="10 11">AMNI-1</strain>
    </source>
</reference>
<dbReference type="RefSeq" id="WP_181736744.1">
    <property type="nucleotide sequence ID" value="NZ_JACEOL010000002.1"/>
</dbReference>
<organism evidence="10 11">
    <name type="scientific">Thermoactinomyces mirandus</name>
    <dbReference type="NCBI Taxonomy" id="2756294"/>
    <lineage>
        <taxon>Bacteria</taxon>
        <taxon>Bacillati</taxon>
        <taxon>Bacillota</taxon>
        <taxon>Bacilli</taxon>
        <taxon>Bacillales</taxon>
        <taxon>Thermoactinomycetaceae</taxon>
        <taxon>Thermoactinomyces</taxon>
    </lineage>
</organism>
<dbReference type="InterPro" id="IPR038763">
    <property type="entry name" value="DHH_sf"/>
</dbReference>
<evidence type="ECO:0000259" key="6">
    <source>
        <dbReference type="Pfam" id="PF01368"/>
    </source>
</evidence>
<evidence type="ECO:0000256" key="5">
    <source>
        <dbReference type="ARBA" id="ARBA00022839"/>
    </source>
</evidence>
<dbReference type="Gene3D" id="3.90.1640.30">
    <property type="match status" value="1"/>
</dbReference>
<proteinExistence type="inferred from homology"/>
<feature type="domain" description="RecJ OB" evidence="9">
    <location>
        <begin position="454"/>
        <end position="559"/>
    </location>
</feature>
<dbReference type="GO" id="GO:0006310">
    <property type="term" value="P:DNA recombination"/>
    <property type="evidence" value="ECO:0007669"/>
    <property type="project" value="InterPro"/>
</dbReference>
<gene>
    <name evidence="10" type="primary">recJ</name>
    <name evidence="10" type="ORF">H2C83_00615</name>
</gene>
<comment type="similarity">
    <text evidence="1">Belongs to the RecJ family.</text>
</comment>
<dbReference type="Pfam" id="PF17768">
    <property type="entry name" value="RecJ_OB"/>
    <property type="match status" value="1"/>
</dbReference>
<dbReference type="InterPro" id="IPR041122">
    <property type="entry name" value="RecJ_OB"/>
</dbReference>